<feature type="compositionally biased region" description="Polar residues" evidence="4">
    <location>
        <begin position="545"/>
        <end position="555"/>
    </location>
</feature>
<dbReference type="STRING" id="698492.A0A0E9NJJ8"/>
<dbReference type="InterPro" id="IPR002885">
    <property type="entry name" value="PPR_rpt"/>
</dbReference>
<protein>
    <recommendedName>
        <fullName evidence="7">Pentacotripeptide-repeat region of PRORP domain-containing protein</fullName>
    </recommendedName>
</protein>
<evidence type="ECO:0000256" key="4">
    <source>
        <dbReference type="SAM" id="MobiDB-lite"/>
    </source>
</evidence>
<dbReference type="Gene3D" id="1.25.40.10">
    <property type="entry name" value="Tetratricopeptide repeat domain"/>
    <property type="match status" value="2"/>
</dbReference>
<dbReference type="Proteomes" id="UP000033140">
    <property type="component" value="Unassembled WGS sequence"/>
</dbReference>
<proteinExistence type="predicted"/>
<dbReference type="PANTHER" id="PTHR47938:SF35">
    <property type="entry name" value="PENTATRICOPEPTIDE REPEAT-CONTAINING PROTEIN 4, MITOCHONDRIAL-RELATED"/>
    <property type="match status" value="1"/>
</dbReference>
<dbReference type="EMBL" id="BACD03000028">
    <property type="protein sequence ID" value="GAO50052.1"/>
    <property type="molecule type" value="Genomic_DNA"/>
</dbReference>
<organism evidence="5 6">
    <name type="scientific">Saitoella complicata (strain BCRC 22490 / CBS 7301 / JCM 7358 / NBRC 10748 / NRRL Y-17804)</name>
    <dbReference type="NCBI Taxonomy" id="698492"/>
    <lineage>
        <taxon>Eukaryota</taxon>
        <taxon>Fungi</taxon>
        <taxon>Dikarya</taxon>
        <taxon>Ascomycota</taxon>
        <taxon>Taphrinomycotina</taxon>
        <taxon>Taphrinomycotina incertae sedis</taxon>
        <taxon>Saitoella</taxon>
    </lineage>
</organism>
<comment type="subcellular location">
    <subcellularLocation>
        <location evidence="1">Mitochondrion</location>
    </subcellularLocation>
</comment>
<reference evidence="5 6" key="1">
    <citation type="journal article" date="2011" name="J. Gen. Appl. Microbiol.">
        <title>Draft genome sequencing of the enigmatic yeast Saitoella complicata.</title>
        <authorList>
            <person name="Nishida H."/>
            <person name="Hamamoto M."/>
            <person name="Sugiyama J."/>
        </authorList>
    </citation>
    <scope>NUCLEOTIDE SEQUENCE [LARGE SCALE GENOMIC DNA]</scope>
    <source>
        <strain evidence="5 6">NRRL Y-17804</strain>
    </source>
</reference>
<sequence>MIKPSGCPRCLLAARGKLRNLPIQRQSFSKARPLFLPLGGLTPAMLDSHSLDFPYSAAGVESKLNDVFTQRSNPALRPLLRALSNRDKEAVWQEYCELAPKQLSQGTGTTQLSKGGLRHMWRTDFSLVLLSFRPRQMLEWSPDKGRVQSWDDEGEKKRFLEKIQVVRSHMESLGFTLGTQEWTHLLDCARAVGDVELARQFWREFKQSECTPNTYLYNAYIAAVCGTAHGFTTDLWKARDWQKMRDAAESSLESSPDPSPGHTVASLVQEMLKNKVAPNAATYDLLILAKARDGDIEGITNILEGIWGVSPHKKTSHSTETLANSADSRVTDVLPASVKSKRDLQKRGKPQGSRQPFSPLWPTAHTLLSIATAYGYNGNLPAAIFAVDLMARTYNIKITAPIWSALLRWSHVTSALFGGPTPATSTRALWDSMRSPPYNITPQGGQWTLMIMNELCRGRTDAVEELLTEMLSRKFLAAAYGLSEKVPLYVEEICRIHERNASNAESPEEADVHMRKSFAVWRKWMKKAPRPPTLAPLLENTQVDATSSVNESLNAGTIEDAAKP</sequence>
<reference evidence="5 6" key="3">
    <citation type="journal article" date="2015" name="Genome Announc.">
        <title>Draft Genome Sequence of the Archiascomycetous Yeast Saitoella complicata.</title>
        <authorList>
            <person name="Yamauchi K."/>
            <person name="Kondo S."/>
            <person name="Hamamoto M."/>
            <person name="Takahashi Y."/>
            <person name="Ogura Y."/>
            <person name="Hayashi T."/>
            <person name="Nishida H."/>
        </authorList>
    </citation>
    <scope>NUCLEOTIDE SEQUENCE [LARGE SCALE GENOMIC DNA]</scope>
    <source>
        <strain evidence="5 6">NRRL Y-17804</strain>
    </source>
</reference>
<evidence type="ECO:0000313" key="6">
    <source>
        <dbReference type="Proteomes" id="UP000033140"/>
    </source>
</evidence>
<dbReference type="InterPro" id="IPR024319">
    <property type="entry name" value="ATPase_expression_mit"/>
</dbReference>
<reference evidence="5 6" key="2">
    <citation type="journal article" date="2014" name="J. Gen. Appl. Microbiol.">
        <title>The early diverging ascomycetous budding yeast Saitoella complicata has three histone deacetylases belonging to the Clr6, Hos2, and Rpd3 lineages.</title>
        <authorList>
            <person name="Nishida H."/>
            <person name="Matsumoto T."/>
            <person name="Kondo S."/>
            <person name="Hamamoto M."/>
            <person name="Yoshikawa H."/>
        </authorList>
    </citation>
    <scope>NUCLEOTIDE SEQUENCE [LARGE SCALE GENOMIC DNA]</scope>
    <source>
        <strain evidence="5 6">NRRL Y-17804</strain>
    </source>
</reference>
<dbReference type="Pfam" id="PF13812">
    <property type="entry name" value="PPR_3"/>
    <property type="match status" value="1"/>
</dbReference>
<name>A0A0E9NJJ8_SAICN</name>
<dbReference type="AlphaFoldDB" id="A0A0E9NJJ8"/>
<dbReference type="GO" id="GO:0005739">
    <property type="term" value="C:mitochondrion"/>
    <property type="evidence" value="ECO:0007669"/>
    <property type="project" value="UniProtKB-SubCell"/>
</dbReference>
<comment type="caution">
    <text evidence="5">The sequence shown here is derived from an EMBL/GenBank/DDBJ whole genome shotgun (WGS) entry which is preliminary data.</text>
</comment>
<gene>
    <name evidence="5" type="ORF">G7K_4187-t1</name>
</gene>
<keyword evidence="6" id="KW-1185">Reference proteome</keyword>
<keyword evidence="2" id="KW-0809">Transit peptide</keyword>
<evidence type="ECO:0000256" key="2">
    <source>
        <dbReference type="ARBA" id="ARBA00022946"/>
    </source>
</evidence>
<keyword evidence="3" id="KW-0496">Mitochondrion</keyword>
<feature type="region of interest" description="Disordered" evidence="4">
    <location>
        <begin position="336"/>
        <end position="357"/>
    </location>
</feature>
<feature type="region of interest" description="Disordered" evidence="4">
    <location>
        <begin position="545"/>
        <end position="564"/>
    </location>
</feature>
<dbReference type="InterPro" id="IPR011990">
    <property type="entry name" value="TPR-like_helical_dom_sf"/>
</dbReference>
<dbReference type="Pfam" id="PF12921">
    <property type="entry name" value="ATP13"/>
    <property type="match status" value="1"/>
</dbReference>
<dbReference type="PANTHER" id="PTHR47938">
    <property type="entry name" value="RESPIRATORY COMPLEX I CHAPERONE (CIA84), PUTATIVE (AFU_ORTHOLOGUE AFUA_2G06020)-RELATED"/>
    <property type="match status" value="1"/>
</dbReference>
<evidence type="ECO:0000256" key="3">
    <source>
        <dbReference type="ARBA" id="ARBA00023128"/>
    </source>
</evidence>
<accession>A0A0E9NJJ8</accession>
<evidence type="ECO:0000256" key="1">
    <source>
        <dbReference type="ARBA" id="ARBA00004173"/>
    </source>
</evidence>
<dbReference type="GO" id="GO:0003729">
    <property type="term" value="F:mRNA binding"/>
    <property type="evidence" value="ECO:0007669"/>
    <property type="project" value="TreeGrafter"/>
</dbReference>
<evidence type="ECO:0008006" key="7">
    <source>
        <dbReference type="Google" id="ProtNLM"/>
    </source>
</evidence>
<dbReference type="GO" id="GO:0140053">
    <property type="term" value="P:mitochondrial gene expression"/>
    <property type="evidence" value="ECO:0007669"/>
    <property type="project" value="TreeGrafter"/>
</dbReference>
<evidence type="ECO:0000313" key="5">
    <source>
        <dbReference type="EMBL" id="GAO50052.1"/>
    </source>
</evidence>